<comment type="catalytic activity">
    <reaction evidence="6">
        <text>arsenic triglutathione + [thioredoxin]-dithiol + S-adenosyl-L-methionine + 2 H2O = methylarsonous acid + [thioredoxin]-disulfide + 3 glutathione + S-adenosyl-L-homocysteine + H(+)</text>
        <dbReference type="Rhea" id="RHEA:69460"/>
        <dbReference type="Rhea" id="RHEA-COMP:10698"/>
        <dbReference type="Rhea" id="RHEA-COMP:10700"/>
        <dbReference type="ChEBI" id="CHEBI:15377"/>
        <dbReference type="ChEBI" id="CHEBI:15378"/>
        <dbReference type="ChEBI" id="CHEBI:17826"/>
        <dbReference type="ChEBI" id="CHEBI:29950"/>
        <dbReference type="ChEBI" id="CHEBI:50058"/>
        <dbReference type="ChEBI" id="CHEBI:57856"/>
        <dbReference type="ChEBI" id="CHEBI:57925"/>
        <dbReference type="ChEBI" id="CHEBI:59789"/>
        <dbReference type="ChEBI" id="CHEBI:183640"/>
        <dbReference type="EC" id="2.1.1.137"/>
    </reaction>
</comment>
<organism evidence="10 11">
    <name type="scientific">Pseudallescheria apiosperma</name>
    <name type="common">Scedosporium apiospermum</name>
    <dbReference type="NCBI Taxonomy" id="563466"/>
    <lineage>
        <taxon>Eukaryota</taxon>
        <taxon>Fungi</taxon>
        <taxon>Dikarya</taxon>
        <taxon>Ascomycota</taxon>
        <taxon>Pezizomycotina</taxon>
        <taxon>Sordariomycetes</taxon>
        <taxon>Hypocreomycetidae</taxon>
        <taxon>Microascales</taxon>
        <taxon>Microascaceae</taxon>
        <taxon>Scedosporium</taxon>
    </lineage>
</organism>
<dbReference type="OMA" id="GSYVGCI"/>
<sequence length="306" mass="32065">MTDSQQIYNEVNKHYGSVTKSSSGQYEHAVAKAFGYTEEDLVGLPDGANLGLSCGNPIALAKLNEGETVVDLGSGAGFDVFAASKKVGESGKAIGNMIAKANANKAKVDAANVEFIQSPITSIPLPDNTANCIISNCVINLVPDADKQAVFTEMFRLLKPGGRVAISDILARKQFTDELRKNIALYVGCVAGASQVSEYETYLRTAGFNDILIVDAKSDLNAYVTVSRDDGSCCAPAASVPCCGASSQTSKASMETLAKTMVEESGVTDFNEWAGSFKIYAIKPSGTTDANSANPVKTCCAGQSCC</sequence>
<dbReference type="RefSeq" id="XP_016645150.1">
    <property type="nucleotide sequence ID" value="XM_016785272.1"/>
</dbReference>
<comment type="caution">
    <text evidence="10">The sequence shown here is derived from an EMBL/GenBank/DDBJ whole genome shotgun (WGS) entry which is preliminary data.</text>
</comment>
<evidence type="ECO:0000256" key="6">
    <source>
        <dbReference type="ARBA" id="ARBA00047941"/>
    </source>
</evidence>
<dbReference type="InterPro" id="IPR025714">
    <property type="entry name" value="Methyltranfer_dom"/>
</dbReference>
<evidence type="ECO:0000259" key="9">
    <source>
        <dbReference type="Pfam" id="PF13847"/>
    </source>
</evidence>
<keyword evidence="1" id="KW-0808">Transferase</keyword>
<dbReference type="Proteomes" id="UP000028545">
    <property type="component" value="Unassembled WGS sequence"/>
</dbReference>
<evidence type="ECO:0000256" key="2">
    <source>
        <dbReference type="ARBA" id="ARBA00022691"/>
    </source>
</evidence>
<proteinExistence type="inferred from homology"/>
<keyword evidence="2" id="KW-0949">S-adenosyl-L-methionine</keyword>
<evidence type="ECO:0000313" key="10">
    <source>
        <dbReference type="EMBL" id="KEZ45351.1"/>
    </source>
</evidence>
<dbReference type="SUPFAM" id="SSF53335">
    <property type="entry name" value="S-adenosyl-L-methionine-dependent methyltransferases"/>
    <property type="match status" value="1"/>
</dbReference>
<dbReference type="EC" id="2.1.1.137" evidence="4"/>
<dbReference type="HOGENOM" id="CLU_052868_3_1_1"/>
<evidence type="ECO:0000313" key="11">
    <source>
        <dbReference type="Proteomes" id="UP000028545"/>
    </source>
</evidence>
<dbReference type="PANTHER" id="PTHR43675">
    <property type="entry name" value="ARSENITE METHYLTRANSFERASE"/>
    <property type="match status" value="1"/>
</dbReference>
<evidence type="ECO:0000256" key="7">
    <source>
        <dbReference type="ARBA" id="ARBA00047943"/>
    </source>
</evidence>
<dbReference type="GeneID" id="27721238"/>
<dbReference type="KEGG" id="sapo:SAPIO_CDS2166"/>
<reference evidence="10 11" key="1">
    <citation type="journal article" date="2014" name="Genome Announc.">
        <title>Draft genome sequence of the pathogenic fungus Scedosporium apiospermum.</title>
        <authorList>
            <person name="Vandeputte P."/>
            <person name="Ghamrawi S."/>
            <person name="Rechenmann M."/>
            <person name="Iltis A."/>
            <person name="Giraud S."/>
            <person name="Fleury M."/>
            <person name="Thornton C."/>
            <person name="Delhaes L."/>
            <person name="Meyer W."/>
            <person name="Papon N."/>
            <person name="Bouchara J.P."/>
        </authorList>
    </citation>
    <scope>NUCLEOTIDE SEQUENCE [LARGE SCALE GENOMIC DNA]</scope>
    <source>
        <strain evidence="10 11">IHEM 14462</strain>
    </source>
</reference>
<evidence type="ECO:0000256" key="8">
    <source>
        <dbReference type="ARBA" id="ARBA00048428"/>
    </source>
</evidence>
<comment type="similarity">
    <text evidence="3">Belongs to the methyltransferase superfamily. Arsenite methyltransferase family.</text>
</comment>
<evidence type="ECO:0000256" key="3">
    <source>
        <dbReference type="ARBA" id="ARBA00034487"/>
    </source>
</evidence>
<name>A0A084GDD9_PSEDA</name>
<evidence type="ECO:0000256" key="4">
    <source>
        <dbReference type="ARBA" id="ARBA00034521"/>
    </source>
</evidence>
<keyword evidence="11" id="KW-1185">Reference proteome</keyword>
<comment type="catalytic activity">
    <reaction evidence="8">
        <text>arsenic triglutathione + 3 [thioredoxin]-dithiol + 3 S-adenosyl-L-methionine = trimethylarsine + 3 [thioredoxin]-disulfide + 3 glutathione + 3 S-adenosyl-L-homocysteine + 3 H(+)</text>
        <dbReference type="Rhea" id="RHEA:69432"/>
        <dbReference type="Rhea" id="RHEA-COMP:10698"/>
        <dbReference type="Rhea" id="RHEA-COMP:10700"/>
        <dbReference type="ChEBI" id="CHEBI:15378"/>
        <dbReference type="ChEBI" id="CHEBI:27130"/>
        <dbReference type="ChEBI" id="CHEBI:29950"/>
        <dbReference type="ChEBI" id="CHEBI:50058"/>
        <dbReference type="ChEBI" id="CHEBI:57856"/>
        <dbReference type="ChEBI" id="CHEBI:57925"/>
        <dbReference type="ChEBI" id="CHEBI:59789"/>
        <dbReference type="ChEBI" id="CHEBI:183640"/>
        <dbReference type="EC" id="2.1.1.137"/>
    </reaction>
</comment>
<feature type="domain" description="Methyltransferase" evidence="9">
    <location>
        <begin position="64"/>
        <end position="207"/>
    </location>
</feature>
<dbReference type="GO" id="GO:0030791">
    <property type="term" value="F:arsenite methyltransferase activity"/>
    <property type="evidence" value="ECO:0007669"/>
    <property type="project" value="UniProtKB-EC"/>
</dbReference>
<gene>
    <name evidence="10" type="ORF">SAPIO_CDS2166</name>
</gene>
<evidence type="ECO:0000256" key="5">
    <source>
        <dbReference type="ARBA" id="ARBA00034545"/>
    </source>
</evidence>
<comment type="catalytic activity">
    <reaction evidence="7">
        <text>arsenic triglutathione + 2 [thioredoxin]-dithiol + 2 S-adenosyl-L-methionine + H2O = dimethylarsinous acid + 2 [thioredoxin]-disulfide + 3 glutathione + 2 S-adenosyl-L-homocysteine + 2 H(+)</text>
        <dbReference type="Rhea" id="RHEA:69464"/>
        <dbReference type="Rhea" id="RHEA-COMP:10698"/>
        <dbReference type="Rhea" id="RHEA-COMP:10700"/>
        <dbReference type="ChEBI" id="CHEBI:15377"/>
        <dbReference type="ChEBI" id="CHEBI:15378"/>
        <dbReference type="ChEBI" id="CHEBI:23808"/>
        <dbReference type="ChEBI" id="CHEBI:29950"/>
        <dbReference type="ChEBI" id="CHEBI:50058"/>
        <dbReference type="ChEBI" id="CHEBI:57856"/>
        <dbReference type="ChEBI" id="CHEBI:57925"/>
        <dbReference type="ChEBI" id="CHEBI:59789"/>
        <dbReference type="ChEBI" id="CHEBI:183640"/>
        <dbReference type="EC" id="2.1.1.137"/>
    </reaction>
</comment>
<dbReference type="InterPro" id="IPR026669">
    <property type="entry name" value="Arsenite_MeTrfase-like"/>
</dbReference>
<dbReference type="Pfam" id="PF13847">
    <property type="entry name" value="Methyltransf_31"/>
    <property type="match status" value="1"/>
</dbReference>
<dbReference type="PANTHER" id="PTHR43675:SF8">
    <property type="entry name" value="ARSENITE METHYLTRANSFERASE"/>
    <property type="match status" value="1"/>
</dbReference>
<dbReference type="CDD" id="cd02440">
    <property type="entry name" value="AdoMet_MTases"/>
    <property type="match status" value="1"/>
</dbReference>
<dbReference type="InterPro" id="IPR029063">
    <property type="entry name" value="SAM-dependent_MTases_sf"/>
</dbReference>
<dbReference type="OrthoDB" id="66144at2759"/>
<protein>
    <recommendedName>
        <fullName evidence="5">Arsenite methyltransferase</fullName>
        <ecNumber evidence="4">2.1.1.137</ecNumber>
    </recommendedName>
</protein>
<dbReference type="EMBL" id="JOWA01000085">
    <property type="protein sequence ID" value="KEZ45351.1"/>
    <property type="molecule type" value="Genomic_DNA"/>
</dbReference>
<dbReference type="VEuPathDB" id="FungiDB:SAPIO_CDS2166"/>
<accession>A0A084GDD9</accession>
<dbReference type="AlphaFoldDB" id="A0A084GDD9"/>
<evidence type="ECO:0000256" key="1">
    <source>
        <dbReference type="ARBA" id="ARBA00022679"/>
    </source>
</evidence>
<dbReference type="Gene3D" id="3.40.50.150">
    <property type="entry name" value="Vaccinia Virus protein VP39"/>
    <property type="match status" value="1"/>
</dbReference>